<evidence type="ECO:0000313" key="2">
    <source>
        <dbReference type="EMBL" id="MSS43232.1"/>
    </source>
</evidence>
<dbReference type="Gene3D" id="3.20.20.140">
    <property type="entry name" value="Metal-dependent hydrolases"/>
    <property type="match status" value="1"/>
</dbReference>
<evidence type="ECO:0000313" key="3">
    <source>
        <dbReference type="Proteomes" id="UP000462760"/>
    </source>
</evidence>
<dbReference type="AlphaFoldDB" id="A0A844FH06"/>
<dbReference type="Proteomes" id="UP000462760">
    <property type="component" value="Unassembled WGS sequence"/>
</dbReference>
<dbReference type="PANTHER" id="PTHR43135">
    <property type="entry name" value="ALPHA-D-RIBOSE 1-METHYLPHOSPHONATE 5-TRIPHOSPHATE DIPHOSPHATASE"/>
    <property type="match status" value="1"/>
</dbReference>
<proteinExistence type="predicted"/>
<dbReference type="InterPro" id="IPR011059">
    <property type="entry name" value="Metal-dep_hydrolase_composite"/>
</dbReference>
<comment type="caution">
    <text evidence="2">The sequence shown here is derived from an EMBL/GenBank/DDBJ whole genome shotgun (WGS) entry which is preliminary data.</text>
</comment>
<dbReference type="InterPro" id="IPR051781">
    <property type="entry name" value="Metallo-dep_Hydrolase"/>
</dbReference>
<dbReference type="OrthoDB" id="9807210at2"/>
<dbReference type="GO" id="GO:0016810">
    <property type="term" value="F:hydrolase activity, acting on carbon-nitrogen (but not peptide) bonds"/>
    <property type="evidence" value="ECO:0007669"/>
    <property type="project" value="InterPro"/>
</dbReference>
<dbReference type="CDD" id="cd01299">
    <property type="entry name" value="Met_dep_hydrolase_A"/>
    <property type="match status" value="1"/>
</dbReference>
<dbReference type="InterPro" id="IPR057744">
    <property type="entry name" value="OTAase-like"/>
</dbReference>
<keyword evidence="2" id="KW-0378">Hydrolase</keyword>
<dbReference type="PANTHER" id="PTHR43135:SF3">
    <property type="entry name" value="ALPHA-D-RIBOSE 1-METHYLPHOSPHONATE 5-TRIPHOSPHATE DIPHOSPHATASE"/>
    <property type="match status" value="1"/>
</dbReference>
<accession>A0A844FH06</accession>
<dbReference type="Gene3D" id="2.30.40.10">
    <property type="entry name" value="Urease, subunit C, domain 1"/>
    <property type="match status" value="1"/>
</dbReference>
<reference evidence="2 3" key="1">
    <citation type="submission" date="2019-08" db="EMBL/GenBank/DDBJ databases">
        <title>In-depth cultivation of the pig gut microbiome towards novel bacterial diversity and tailored functional studies.</title>
        <authorList>
            <person name="Wylensek D."/>
            <person name="Hitch T.C.A."/>
            <person name="Clavel T."/>
        </authorList>
    </citation>
    <scope>NUCLEOTIDE SEQUENCE [LARGE SCALE GENOMIC DNA]</scope>
    <source>
        <strain evidence="2 3">Med78-601-WT-4W-RMD-3</strain>
    </source>
</reference>
<dbReference type="InterPro" id="IPR032466">
    <property type="entry name" value="Metal_Hydrolase"/>
</dbReference>
<dbReference type="RefSeq" id="WP_154483911.1">
    <property type="nucleotide sequence ID" value="NZ_VULR01000006.1"/>
</dbReference>
<dbReference type="InterPro" id="IPR006680">
    <property type="entry name" value="Amidohydro-rel"/>
</dbReference>
<organism evidence="2 3">
    <name type="scientific">Anaerosalibacter bizertensis</name>
    <dbReference type="NCBI Taxonomy" id="932217"/>
    <lineage>
        <taxon>Bacteria</taxon>
        <taxon>Bacillati</taxon>
        <taxon>Bacillota</taxon>
        <taxon>Tissierellia</taxon>
        <taxon>Tissierellales</taxon>
        <taxon>Sporanaerobacteraceae</taxon>
        <taxon>Anaerosalibacter</taxon>
    </lineage>
</organism>
<dbReference type="SUPFAM" id="SSF51556">
    <property type="entry name" value="Metallo-dependent hydrolases"/>
    <property type="match status" value="1"/>
</dbReference>
<dbReference type="EMBL" id="VULR01000006">
    <property type="protein sequence ID" value="MSS43232.1"/>
    <property type="molecule type" value="Genomic_DNA"/>
</dbReference>
<dbReference type="Pfam" id="PF01979">
    <property type="entry name" value="Amidohydro_1"/>
    <property type="match status" value="1"/>
</dbReference>
<gene>
    <name evidence="2" type="ORF">FYJ27_05735</name>
</gene>
<feature type="domain" description="Amidohydrolase-related" evidence="1">
    <location>
        <begin position="54"/>
        <end position="408"/>
    </location>
</feature>
<protein>
    <submittedName>
        <fullName evidence="2">Amidohydrolase family protein</fullName>
    </submittedName>
</protein>
<name>A0A844FH06_9FIRM</name>
<evidence type="ECO:0000259" key="1">
    <source>
        <dbReference type="Pfam" id="PF01979"/>
    </source>
</evidence>
<dbReference type="SUPFAM" id="SSF51338">
    <property type="entry name" value="Composite domain of metallo-dependent hydrolases"/>
    <property type="match status" value="1"/>
</dbReference>
<sequence length="412" mass="45727">MTKIGFKGGMLIDGTGKEPVENSLVLVEDGKIKYAGEEIHIDSDYEIVDISGMTIMPGLIDTHVHFGGALSPSDVDWVLEPVLQKAVVSVSQGEACLEHGLTTVGDISRNGTYLRDMIEKGIVKGPRTITCGLGLSRTSGHGDTHSLPFDYVQESHPWAICVDGRENLRNAVRRIIRTNPDMIKIWATGGGVWRLERKTDQHYSFEEIQVVVEEANYVGLPVRAHCESLEGAKDCCKAGVYSIEHGQELDEECLQMMVEKDITLVPTMQFFYEWFTEYEPPYRPILDKFPGETIAEKELNRTIANFQAAKDAGIRIVVGSDSFCSQLTPYGEYSLKEIYAINKAGLSPMETIVAATKSGADMLQVLDITGTLEEGKYADLIVLEKNPLDNIENINKENMAIIMKEGNFVKRI</sequence>